<dbReference type="InterPro" id="IPR058698">
    <property type="entry name" value="CUB_metazoa"/>
</dbReference>
<protein>
    <recommendedName>
        <fullName evidence="3">CUB domain-containing protein</fullName>
    </recommendedName>
</protein>
<keyword evidence="5" id="KW-1185">Reference proteome</keyword>
<dbReference type="PANTHER" id="PTHR33236">
    <property type="entry name" value="INTRAFLAGELLAR TRANSPORT PROTEIN 122 FAMILY PROTEIN-RELATED"/>
    <property type="match status" value="1"/>
</dbReference>
<feature type="domain" description="CUB" evidence="3">
    <location>
        <begin position="287"/>
        <end position="432"/>
    </location>
</feature>
<accession>A0A7M7JPX1</accession>
<evidence type="ECO:0000313" key="5">
    <source>
        <dbReference type="Proteomes" id="UP000594260"/>
    </source>
</evidence>
<organism evidence="4 5">
    <name type="scientific">Varroa destructor</name>
    <name type="common">Honeybee mite</name>
    <dbReference type="NCBI Taxonomy" id="109461"/>
    <lineage>
        <taxon>Eukaryota</taxon>
        <taxon>Metazoa</taxon>
        <taxon>Ecdysozoa</taxon>
        <taxon>Arthropoda</taxon>
        <taxon>Chelicerata</taxon>
        <taxon>Arachnida</taxon>
        <taxon>Acari</taxon>
        <taxon>Parasitiformes</taxon>
        <taxon>Mesostigmata</taxon>
        <taxon>Gamasina</taxon>
        <taxon>Dermanyssoidea</taxon>
        <taxon>Varroidae</taxon>
        <taxon>Varroa</taxon>
    </lineage>
</organism>
<dbReference type="Proteomes" id="UP000594260">
    <property type="component" value="Unplaced"/>
</dbReference>
<feature type="compositionally biased region" description="Polar residues" evidence="1">
    <location>
        <begin position="27"/>
        <end position="37"/>
    </location>
</feature>
<dbReference type="InParanoid" id="A0A7M7JPX1"/>
<keyword evidence="2" id="KW-0732">Signal</keyword>
<evidence type="ECO:0000313" key="4">
    <source>
        <dbReference type="EnsemblMetazoa" id="XP_022655399"/>
    </source>
</evidence>
<evidence type="ECO:0000256" key="2">
    <source>
        <dbReference type="SAM" id="SignalP"/>
    </source>
</evidence>
<dbReference type="Pfam" id="PF26080">
    <property type="entry name" value="CUB_animal"/>
    <property type="match status" value="1"/>
</dbReference>
<feature type="chain" id="PRO_5029460276" description="CUB domain-containing protein" evidence="2">
    <location>
        <begin position="19"/>
        <end position="439"/>
    </location>
</feature>
<dbReference type="EnsemblMetazoa" id="XM_022799664">
    <property type="protein sequence ID" value="XP_022655399"/>
    <property type="gene ID" value="LOC111248001"/>
</dbReference>
<dbReference type="PANTHER" id="PTHR33236:SF12">
    <property type="entry name" value="CUB DOMAIN-CONTAINING PROTEIN-RELATED"/>
    <property type="match status" value="1"/>
</dbReference>
<dbReference type="RefSeq" id="XP_022655399.1">
    <property type="nucleotide sequence ID" value="XM_022799664.1"/>
</dbReference>
<reference evidence="4" key="1">
    <citation type="submission" date="2021-01" db="UniProtKB">
        <authorList>
            <consortium name="EnsemblMetazoa"/>
        </authorList>
    </citation>
    <scope>IDENTIFICATION</scope>
</reference>
<dbReference type="KEGG" id="vde:111248001"/>
<feature type="region of interest" description="Disordered" evidence="1">
    <location>
        <begin position="25"/>
        <end position="52"/>
    </location>
</feature>
<dbReference type="OrthoDB" id="2105077at2759"/>
<proteinExistence type="predicted"/>
<dbReference type="AlphaFoldDB" id="A0A7M7JPX1"/>
<evidence type="ECO:0000256" key="1">
    <source>
        <dbReference type="SAM" id="MobiDB-lite"/>
    </source>
</evidence>
<sequence length="439" mass="48128">MHVRTVILFSALTLAIMAGPAVKSGSEPITASSTVNPATDKAPAMAPRGTRTNTTKSVAHEAINKLVQNMPVVQNIAGITETIVGDAPAADVAQSEAAADIPQVRQQHLDPCEQGQGVCMSGFDCTLQRGENIGNCDGGGVCCHIAKTCEKGKEVEISTNNTYFIEPQKVWDPEGSIHCGIRIRKLTPLGQHICQMKLDFVNFNIVGPDPQSGKCKYDMLTIEGADANTRVHNLCGLNDGQHVYVDVKHTDSIKLRMNIDYSKDPNRVRKWNIRVTQLPCHSPRLAPPGCLQYFEEYSGIVKSFNYRPQGVNETSYPLGLRYAICFKRGPDSCRVFFRKAGPFGLGEAPEPHYNPSEIDTECYSKNATTGAIKVKAYLQIDNVRHCGRNFADEYKTEDNGINAITFVSPDSEETRDKEIPGQPPGFKFIYRLLACGSGN</sequence>
<evidence type="ECO:0000259" key="3">
    <source>
        <dbReference type="Pfam" id="PF26080"/>
    </source>
</evidence>
<name>A0A7M7JPX1_VARDE</name>
<dbReference type="GeneID" id="111248001"/>
<feature type="signal peptide" evidence="2">
    <location>
        <begin position="1"/>
        <end position="18"/>
    </location>
</feature>